<evidence type="ECO:0000256" key="1">
    <source>
        <dbReference type="SAM" id="MobiDB-lite"/>
    </source>
</evidence>
<dbReference type="EMBL" id="JARKIE010000007">
    <property type="protein sequence ID" value="KAJ7705966.1"/>
    <property type="molecule type" value="Genomic_DNA"/>
</dbReference>
<feature type="compositionally biased region" description="Polar residues" evidence="1">
    <location>
        <begin position="32"/>
        <end position="41"/>
    </location>
</feature>
<evidence type="ECO:0000313" key="2">
    <source>
        <dbReference type="EMBL" id="KAJ7705966.1"/>
    </source>
</evidence>
<dbReference type="Proteomes" id="UP001221757">
    <property type="component" value="Unassembled WGS sequence"/>
</dbReference>
<organism evidence="2 3">
    <name type="scientific">Mycena rosella</name>
    <name type="common">Pink bonnet</name>
    <name type="synonym">Agaricus rosellus</name>
    <dbReference type="NCBI Taxonomy" id="1033263"/>
    <lineage>
        <taxon>Eukaryota</taxon>
        <taxon>Fungi</taxon>
        <taxon>Dikarya</taxon>
        <taxon>Basidiomycota</taxon>
        <taxon>Agaricomycotina</taxon>
        <taxon>Agaricomycetes</taxon>
        <taxon>Agaricomycetidae</taxon>
        <taxon>Agaricales</taxon>
        <taxon>Marasmiineae</taxon>
        <taxon>Mycenaceae</taxon>
        <taxon>Mycena</taxon>
    </lineage>
</organism>
<reference evidence="2" key="1">
    <citation type="submission" date="2023-03" db="EMBL/GenBank/DDBJ databases">
        <title>Massive genome expansion in bonnet fungi (Mycena s.s.) driven by repeated elements and novel gene families across ecological guilds.</title>
        <authorList>
            <consortium name="Lawrence Berkeley National Laboratory"/>
            <person name="Harder C.B."/>
            <person name="Miyauchi S."/>
            <person name="Viragh M."/>
            <person name="Kuo A."/>
            <person name="Thoen E."/>
            <person name="Andreopoulos B."/>
            <person name="Lu D."/>
            <person name="Skrede I."/>
            <person name="Drula E."/>
            <person name="Henrissat B."/>
            <person name="Morin E."/>
            <person name="Kohler A."/>
            <person name="Barry K."/>
            <person name="LaButti K."/>
            <person name="Morin E."/>
            <person name="Salamov A."/>
            <person name="Lipzen A."/>
            <person name="Mereny Z."/>
            <person name="Hegedus B."/>
            <person name="Baldrian P."/>
            <person name="Stursova M."/>
            <person name="Weitz H."/>
            <person name="Taylor A."/>
            <person name="Grigoriev I.V."/>
            <person name="Nagy L.G."/>
            <person name="Martin F."/>
            <person name="Kauserud H."/>
        </authorList>
    </citation>
    <scope>NUCLEOTIDE SEQUENCE</scope>
    <source>
        <strain evidence="2">CBHHK067</strain>
    </source>
</reference>
<dbReference type="AlphaFoldDB" id="A0AAD7GVD1"/>
<protein>
    <submittedName>
        <fullName evidence="2">Uncharacterized protein</fullName>
    </submittedName>
</protein>
<comment type="caution">
    <text evidence="2">The sequence shown here is derived from an EMBL/GenBank/DDBJ whole genome shotgun (WGS) entry which is preliminary data.</text>
</comment>
<keyword evidence="3" id="KW-1185">Reference proteome</keyword>
<evidence type="ECO:0000313" key="3">
    <source>
        <dbReference type="Proteomes" id="UP001221757"/>
    </source>
</evidence>
<sequence>MQYATVRYPTSAPNHGYQPRMRRNTMEPSGRRPNSSNTPTNTLMTAAASCEHRKKKVAIDVVHFDGADLSCCVEERIQQDLERALRAQRRNKARKVARASKAAEQAADSACVDWQQAPNVRRPSIVQVMATNESAERGRLQGFKFPQLNTKPQRPPPLKFPATAHAAPPLPSPKRLAPLPRFNPFVRARSESLSSLIEDEPPARERRNASVSALFARIHREAEYMRLRQG</sequence>
<feature type="region of interest" description="Disordered" evidence="1">
    <location>
        <begin position="1"/>
        <end position="41"/>
    </location>
</feature>
<accession>A0AAD7GVD1</accession>
<proteinExistence type="predicted"/>
<name>A0AAD7GVD1_MYCRO</name>
<gene>
    <name evidence="2" type="ORF">B0H17DRAFT_1125788</name>
</gene>